<sequence length="116" mass="12787">MPRRPIAVPRRSIATPPPSMHGLQRSMLTWLIANKENCTVPTLFMGHWADLHGAITLYHNLPLRIKVIHGSDGLIKAKLIHARNGRAFIPCTNVGDVVSIDAICDALHTRGLEALQ</sequence>
<dbReference type="HOGENOM" id="CLU_153326_0_0_1"/>
<keyword evidence="2" id="KW-1185">Reference proteome</keyword>
<organism evidence="1 2">
    <name type="scientific">Botryobasidium botryosum (strain FD-172 SS1)</name>
    <dbReference type="NCBI Taxonomy" id="930990"/>
    <lineage>
        <taxon>Eukaryota</taxon>
        <taxon>Fungi</taxon>
        <taxon>Dikarya</taxon>
        <taxon>Basidiomycota</taxon>
        <taxon>Agaricomycotina</taxon>
        <taxon>Agaricomycetes</taxon>
        <taxon>Cantharellales</taxon>
        <taxon>Botryobasidiaceae</taxon>
        <taxon>Botryobasidium</taxon>
    </lineage>
</organism>
<name>A0A067MA01_BOTB1</name>
<dbReference type="InParanoid" id="A0A067MA01"/>
<dbReference type="AlphaFoldDB" id="A0A067MA01"/>
<gene>
    <name evidence="1" type="ORF">BOTBODRAFT_179907</name>
</gene>
<dbReference type="Proteomes" id="UP000027195">
    <property type="component" value="Unassembled WGS sequence"/>
</dbReference>
<accession>A0A067MA01</accession>
<evidence type="ECO:0000313" key="1">
    <source>
        <dbReference type="EMBL" id="KDQ08416.1"/>
    </source>
</evidence>
<protein>
    <submittedName>
        <fullName evidence="1">Uncharacterized protein</fullName>
    </submittedName>
</protein>
<evidence type="ECO:0000313" key="2">
    <source>
        <dbReference type="Proteomes" id="UP000027195"/>
    </source>
</evidence>
<reference evidence="2" key="1">
    <citation type="journal article" date="2014" name="Proc. Natl. Acad. Sci. U.S.A.">
        <title>Extensive sampling of basidiomycete genomes demonstrates inadequacy of the white-rot/brown-rot paradigm for wood decay fungi.</title>
        <authorList>
            <person name="Riley R."/>
            <person name="Salamov A.A."/>
            <person name="Brown D.W."/>
            <person name="Nagy L.G."/>
            <person name="Floudas D."/>
            <person name="Held B.W."/>
            <person name="Levasseur A."/>
            <person name="Lombard V."/>
            <person name="Morin E."/>
            <person name="Otillar R."/>
            <person name="Lindquist E.A."/>
            <person name="Sun H."/>
            <person name="LaButti K.M."/>
            <person name="Schmutz J."/>
            <person name="Jabbour D."/>
            <person name="Luo H."/>
            <person name="Baker S.E."/>
            <person name="Pisabarro A.G."/>
            <person name="Walton J.D."/>
            <person name="Blanchette R.A."/>
            <person name="Henrissat B."/>
            <person name="Martin F."/>
            <person name="Cullen D."/>
            <person name="Hibbett D.S."/>
            <person name="Grigoriev I.V."/>
        </authorList>
    </citation>
    <scope>NUCLEOTIDE SEQUENCE [LARGE SCALE GENOMIC DNA]</scope>
    <source>
        <strain evidence="2">FD-172 SS1</strain>
    </source>
</reference>
<proteinExistence type="predicted"/>
<dbReference type="EMBL" id="KL198091">
    <property type="protein sequence ID" value="KDQ08416.1"/>
    <property type="molecule type" value="Genomic_DNA"/>
</dbReference>